<dbReference type="EMBL" id="OU015566">
    <property type="protein sequence ID" value="CAG5106730.1"/>
    <property type="molecule type" value="Genomic_DNA"/>
</dbReference>
<keyword evidence="1" id="KW-0175">Coiled coil</keyword>
<protein>
    <submittedName>
        <fullName evidence="3">Oidioi.mRNA.OKI2018_I69.chr1.g2975.t1.cds</fullName>
    </submittedName>
</protein>
<proteinExistence type="predicted"/>
<evidence type="ECO:0000313" key="3">
    <source>
        <dbReference type="EMBL" id="CAG5106730.1"/>
    </source>
</evidence>
<keyword evidence="4" id="KW-1185">Reference proteome</keyword>
<feature type="region of interest" description="Disordered" evidence="2">
    <location>
        <begin position="134"/>
        <end position="176"/>
    </location>
</feature>
<evidence type="ECO:0000256" key="1">
    <source>
        <dbReference type="SAM" id="Coils"/>
    </source>
</evidence>
<reference evidence="3 4" key="1">
    <citation type="submission" date="2021-04" db="EMBL/GenBank/DDBJ databases">
        <authorList>
            <person name="Bliznina A."/>
        </authorList>
    </citation>
    <scope>NUCLEOTIDE SEQUENCE [LARGE SCALE GENOMIC DNA]</scope>
</reference>
<evidence type="ECO:0000256" key="2">
    <source>
        <dbReference type="SAM" id="MobiDB-lite"/>
    </source>
</evidence>
<evidence type="ECO:0000313" key="4">
    <source>
        <dbReference type="Proteomes" id="UP001158576"/>
    </source>
</evidence>
<feature type="coiled-coil region" evidence="1">
    <location>
        <begin position="198"/>
        <end position="233"/>
    </location>
</feature>
<name>A0ABN7SSQ4_OIKDI</name>
<accession>A0ABN7SSQ4</accession>
<sequence>MTIERPSILKTKDTFGAISDKSTQITRLASTMEVTTLRNLSFRSGTDKGHNDHVRKLFTLRGKEIKTLADIFRAPEPAFIAIGRDEVTNSILATAIQELNPTSSGAIKAAEKHWGQKITNPTRDMRVTRMTNHLVPPVNSRAPKKFTSPGRSESPRKSRSQAKLQNQKQAKSQDIFTVSPDVYSTKLTELDRRSQETLRRLEAHIRTRELELKEKQEEELNNIKKSLLDVMKEKEGSYYQRKNEIMKYGFSS</sequence>
<dbReference type="Proteomes" id="UP001158576">
    <property type="component" value="Chromosome 1"/>
</dbReference>
<gene>
    <name evidence="3" type="ORF">OKIOD_LOCUS11740</name>
</gene>
<organism evidence="3 4">
    <name type="scientific">Oikopleura dioica</name>
    <name type="common">Tunicate</name>
    <dbReference type="NCBI Taxonomy" id="34765"/>
    <lineage>
        <taxon>Eukaryota</taxon>
        <taxon>Metazoa</taxon>
        <taxon>Chordata</taxon>
        <taxon>Tunicata</taxon>
        <taxon>Appendicularia</taxon>
        <taxon>Copelata</taxon>
        <taxon>Oikopleuridae</taxon>
        <taxon>Oikopleura</taxon>
    </lineage>
</organism>
<feature type="compositionally biased region" description="Polar residues" evidence="2">
    <location>
        <begin position="161"/>
        <end position="176"/>
    </location>
</feature>